<dbReference type="Proteomes" id="UP000887576">
    <property type="component" value="Unplaced"/>
</dbReference>
<sequence length="217" mass="24478">MDDHAGTSNLESFKVVLLGEGAVGKSSILLRYIENKFNNKHLSTTQASFVTKKLTINGKTIELNIWDTAGQEKYHSLGPIYYRGSQGAMLIYDITDTRSFERIKNWIRELQEVLKNSACLLIVGNKIDMNSTRQVEETEAKGYAESVGAFYMECSAKENIGINELFEQVSKLMIQKAQENALNAANSRSNTLRRSNSRRTIQVVDDEVPQQRKGCCR</sequence>
<name>A0AC34QLG7_9BILA</name>
<protein>
    <submittedName>
        <fullName evidence="2">Ras-related protein Rab-21</fullName>
    </submittedName>
</protein>
<accession>A0AC34QLG7</accession>
<reference evidence="2" key="1">
    <citation type="submission" date="2022-11" db="UniProtKB">
        <authorList>
            <consortium name="WormBaseParasite"/>
        </authorList>
    </citation>
    <scope>IDENTIFICATION</scope>
</reference>
<evidence type="ECO:0000313" key="1">
    <source>
        <dbReference type="Proteomes" id="UP000887576"/>
    </source>
</evidence>
<evidence type="ECO:0000313" key="2">
    <source>
        <dbReference type="WBParaSite" id="JU765_v2.g17310.t1"/>
    </source>
</evidence>
<proteinExistence type="predicted"/>
<dbReference type="WBParaSite" id="JU765_v2.g17310.t1">
    <property type="protein sequence ID" value="JU765_v2.g17310.t1"/>
    <property type="gene ID" value="JU765_v2.g17310"/>
</dbReference>
<organism evidence="1 2">
    <name type="scientific">Panagrolaimus sp. JU765</name>
    <dbReference type="NCBI Taxonomy" id="591449"/>
    <lineage>
        <taxon>Eukaryota</taxon>
        <taxon>Metazoa</taxon>
        <taxon>Ecdysozoa</taxon>
        <taxon>Nematoda</taxon>
        <taxon>Chromadorea</taxon>
        <taxon>Rhabditida</taxon>
        <taxon>Tylenchina</taxon>
        <taxon>Panagrolaimomorpha</taxon>
        <taxon>Panagrolaimoidea</taxon>
        <taxon>Panagrolaimidae</taxon>
        <taxon>Panagrolaimus</taxon>
    </lineage>
</organism>